<protein>
    <recommendedName>
        <fullName evidence="3">SalK</fullName>
    </recommendedName>
</protein>
<evidence type="ECO:0000313" key="1">
    <source>
        <dbReference type="EMBL" id="MQY02841.1"/>
    </source>
</evidence>
<comment type="caution">
    <text evidence="1">The sequence shown here is derived from an EMBL/GenBank/DDBJ whole genome shotgun (WGS) entry which is preliminary data.</text>
</comment>
<dbReference type="EMBL" id="WEGH01000001">
    <property type="protein sequence ID" value="MQY02841.1"/>
    <property type="molecule type" value="Genomic_DNA"/>
</dbReference>
<evidence type="ECO:0000313" key="2">
    <source>
        <dbReference type="Proteomes" id="UP000487268"/>
    </source>
</evidence>
<keyword evidence="2" id="KW-1185">Reference proteome</keyword>
<dbReference type="OrthoDB" id="157052at2"/>
<organism evidence="1 2">
    <name type="scientific">Actinomadura macrotermitis</name>
    <dbReference type="NCBI Taxonomy" id="2585200"/>
    <lineage>
        <taxon>Bacteria</taxon>
        <taxon>Bacillati</taxon>
        <taxon>Actinomycetota</taxon>
        <taxon>Actinomycetes</taxon>
        <taxon>Streptosporangiales</taxon>
        <taxon>Thermomonosporaceae</taxon>
        <taxon>Actinomadura</taxon>
    </lineage>
</organism>
<gene>
    <name evidence="1" type="ORF">ACRB68_08760</name>
</gene>
<accession>A0A7K0BNT7</accession>
<sequence>MDASYARTLWTAIEPIHVVTYFSPESIAANKAVGLRGYWMGYFGSRGAPMGAVAPGVITATFHGFHPGRVRRAIPDAWAFAAPESILEARAEGAAMALRRMTDAAEQVAERATPQLARVVEAADATGRPLFAANREVAAPADPVAALWQATTSLREHRGDGHVAVLTAEGLDGPQANLLAAAVKGTPAQWLQESRGWSGEEWDAAKDALVERGLLDAEGEATEQGRALRDEIEERTDRLAAPPYRVLDDPAGLYAALKPLAQAVADSGDLPFPNPIGLPRLA</sequence>
<name>A0A7K0BNT7_9ACTN</name>
<dbReference type="Proteomes" id="UP000487268">
    <property type="component" value="Unassembled WGS sequence"/>
</dbReference>
<proteinExistence type="predicted"/>
<dbReference type="Pfam" id="PF21863">
    <property type="entry name" value="HTH_67"/>
    <property type="match status" value="1"/>
</dbReference>
<dbReference type="AlphaFoldDB" id="A0A7K0BNT7"/>
<dbReference type="RefSeq" id="WP_153530927.1">
    <property type="nucleotide sequence ID" value="NZ_WEGH01000001.1"/>
</dbReference>
<dbReference type="NCBIfam" id="NF047719">
    <property type="entry name" value="SCO6745_fam_HTH"/>
    <property type="match status" value="1"/>
</dbReference>
<reference evidence="1 2" key="1">
    <citation type="submission" date="2019-10" db="EMBL/GenBank/DDBJ databases">
        <title>Actinomadura rubteroloni sp. nov. and Actinomadura macrotermitis sp. nov., isolated from the gut of fungus growing-termite Macrotermes natalensis.</title>
        <authorList>
            <person name="Benndorf R."/>
            <person name="Martin K."/>
            <person name="Kuefner M."/>
            <person name="De Beer W."/>
            <person name="Kaster A.-K."/>
            <person name="Vollmers J."/>
            <person name="Poulsen M."/>
            <person name="Beemelmanns C."/>
        </authorList>
    </citation>
    <scope>NUCLEOTIDE SEQUENCE [LARGE SCALE GENOMIC DNA]</scope>
    <source>
        <strain evidence="1 2">RB68</strain>
    </source>
</reference>
<dbReference type="InterPro" id="IPR054058">
    <property type="entry name" value="HTH_67"/>
</dbReference>
<evidence type="ECO:0008006" key="3">
    <source>
        <dbReference type="Google" id="ProtNLM"/>
    </source>
</evidence>